<dbReference type="PRINTS" id="PR00463">
    <property type="entry name" value="EP450I"/>
</dbReference>
<keyword evidence="5 14" id="KW-0812">Transmembrane</keyword>
<organism evidence="15 16">
    <name type="scientific">Psophocarpus tetragonolobus</name>
    <name type="common">Winged bean</name>
    <name type="synonym">Dolichos tetragonolobus</name>
    <dbReference type="NCBI Taxonomy" id="3891"/>
    <lineage>
        <taxon>Eukaryota</taxon>
        <taxon>Viridiplantae</taxon>
        <taxon>Streptophyta</taxon>
        <taxon>Embryophyta</taxon>
        <taxon>Tracheophyta</taxon>
        <taxon>Spermatophyta</taxon>
        <taxon>Magnoliopsida</taxon>
        <taxon>eudicotyledons</taxon>
        <taxon>Gunneridae</taxon>
        <taxon>Pentapetalae</taxon>
        <taxon>rosids</taxon>
        <taxon>fabids</taxon>
        <taxon>Fabales</taxon>
        <taxon>Fabaceae</taxon>
        <taxon>Papilionoideae</taxon>
        <taxon>50 kb inversion clade</taxon>
        <taxon>NPAAA clade</taxon>
        <taxon>indigoferoid/millettioid clade</taxon>
        <taxon>Phaseoleae</taxon>
        <taxon>Psophocarpus</taxon>
    </lineage>
</organism>
<dbReference type="PROSITE" id="PS00086">
    <property type="entry name" value="CYTOCHROME_P450"/>
    <property type="match status" value="1"/>
</dbReference>
<protein>
    <recommendedName>
        <fullName evidence="17">Cytochrome P450</fullName>
    </recommendedName>
</protein>
<evidence type="ECO:0000256" key="4">
    <source>
        <dbReference type="ARBA" id="ARBA00022617"/>
    </source>
</evidence>
<dbReference type="GO" id="GO:0016020">
    <property type="term" value="C:membrane"/>
    <property type="evidence" value="ECO:0007669"/>
    <property type="project" value="UniProtKB-SubCell"/>
</dbReference>
<evidence type="ECO:0000256" key="11">
    <source>
        <dbReference type="ARBA" id="ARBA00023136"/>
    </source>
</evidence>
<evidence type="ECO:0000256" key="1">
    <source>
        <dbReference type="ARBA" id="ARBA00001971"/>
    </source>
</evidence>
<dbReference type="SUPFAM" id="SSF48264">
    <property type="entry name" value="Cytochrome P450"/>
    <property type="match status" value="1"/>
</dbReference>
<comment type="similarity">
    <text evidence="3 13">Belongs to the cytochrome P450 family.</text>
</comment>
<evidence type="ECO:0000256" key="5">
    <source>
        <dbReference type="ARBA" id="ARBA00022692"/>
    </source>
</evidence>
<keyword evidence="6 12" id="KW-0479">Metal-binding</keyword>
<dbReference type="FunFam" id="1.10.630.10:FF:000011">
    <property type="entry name" value="Cytochrome P450 83B1"/>
    <property type="match status" value="1"/>
</dbReference>
<dbReference type="EMBL" id="JAYMYS010000004">
    <property type="protein sequence ID" value="KAK7395638.1"/>
    <property type="molecule type" value="Genomic_DNA"/>
</dbReference>
<evidence type="ECO:0000313" key="15">
    <source>
        <dbReference type="EMBL" id="KAK7395638.1"/>
    </source>
</evidence>
<dbReference type="GO" id="GO:0020037">
    <property type="term" value="F:heme binding"/>
    <property type="evidence" value="ECO:0007669"/>
    <property type="project" value="InterPro"/>
</dbReference>
<evidence type="ECO:0000256" key="14">
    <source>
        <dbReference type="SAM" id="Phobius"/>
    </source>
</evidence>
<keyword evidence="11 14" id="KW-0472">Membrane</keyword>
<dbReference type="GO" id="GO:0016705">
    <property type="term" value="F:oxidoreductase activity, acting on paired donors, with incorporation or reduction of molecular oxygen"/>
    <property type="evidence" value="ECO:0007669"/>
    <property type="project" value="InterPro"/>
</dbReference>
<evidence type="ECO:0000256" key="10">
    <source>
        <dbReference type="ARBA" id="ARBA00023033"/>
    </source>
</evidence>
<comment type="cofactor">
    <cofactor evidence="1 12">
        <name>heme</name>
        <dbReference type="ChEBI" id="CHEBI:30413"/>
    </cofactor>
</comment>
<reference evidence="15 16" key="1">
    <citation type="submission" date="2024-01" db="EMBL/GenBank/DDBJ databases">
        <title>The genomes of 5 underutilized Papilionoideae crops provide insights into root nodulation and disease resistanc.</title>
        <authorList>
            <person name="Jiang F."/>
        </authorList>
    </citation>
    <scope>NUCLEOTIDE SEQUENCE [LARGE SCALE GENOMIC DNA]</scope>
    <source>
        <strain evidence="15">DUOXIRENSHENG_FW03</strain>
        <tissue evidence="15">Leaves</tissue>
    </source>
</reference>
<sequence length="525" mass="59074">MVLPLHVVGKKNMRCFATSFVSSSKMISLVYILIALLPMVALIILNKHTGKNNPLPPGPRGLPIIGNLHQLDNSKLTSQLWHFSKTYGPLFSLKIGNKQAIVVSSPKLAKVVLKDHDLDVCTRPPSIGPLKLTYNGLELIFSPYSEHWKELRKICVVHLFSSKKISTFSHVRKSEVKKMLEILSAHMANSKVTNLSEVLMAISSSIICRVAFGRKYDGEGAEKSRFHGLLSESQAMLLSFFVADFIPVLGWIDRAVGKVSRLEKTFLALDEFFQEVVDDHLDPHRVKQNEDDEDIVDVLLQLKKQGQLSIDLTNDQIKAVIMDILVAGTDTSAATAVWVMTGLMKNPRAMAKAQEEIRNHCGNEEFIEEEDVQKLEYLKAVIKEALRLYAPTPLIPREAIRGFTLEGYEIKPKTIVYVNGWAIQMDPEAWKDPEEFYPERFLNSEIDFRGQDFEFIPFGAGRRICPGISLGIATVELIIANLLNSFNWEMPEGMKSEQIDTDSLPGLARHKKNHLCLVAKKHFSV</sequence>
<feature type="transmembrane region" description="Helical" evidence="14">
    <location>
        <begin position="26"/>
        <end position="45"/>
    </location>
</feature>
<dbReference type="InterPro" id="IPR036396">
    <property type="entry name" value="Cyt_P450_sf"/>
</dbReference>
<dbReference type="InterPro" id="IPR002401">
    <property type="entry name" value="Cyt_P450_E_grp-I"/>
</dbReference>
<dbReference type="InterPro" id="IPR001128">
    <property type="entry name" value="Cyt_P450"/>
</dbReference>
<dbReference type="GO" id="GO:0004497">
    <property type="term" value="F:monooxygenase activity"/>
    <property type="evidence" value="ECO:0007669"/>
    <property type="project" value="UniProtKB-KW"/>
</dbReference>
<dbReference type="PANTHER" id="PTHR47955:SF22">
    <property type="entry name" value="CYTOCHROME P450 83B1-LIKE"/>
    <property type="match status" value="1"/>
</dbReference>
<feature type="binding site" description="axial binding residue" evidence="12">
    <location>
        <position position="465"/>
    </location>
    <ligand>
        <name>heme</name>
        <dbReference type="ChEBI" id="CHEBI:30413"/>
    </ligand>
    <ligandPart>
        <name>Fe</name>
        <dbReference type="ChEBI" id="CHEBI:18248"/>
    </ligandPart>
</feature>
<comment type="caution">
    <text evidence="15">The sequence shown here is derived from an EMBL/GenBank/DDBJ whole genome shotgun (WGS) entry which is preliminary data.</text>
</comment>
<accession>A0AAN9XKK5</accession>
<dbReference type="Pfam" id="PF00067">
    <property type="entry name" value="p450"/>
    <property type="match status" value="1"/>
</dbReference>
<dbReference type="PRINTS" id="PR00385">
    <property type="entry name" value="P450"/>
</dbReference>
<evidence type="ECO:0000256" key="13">
    <source>
        <dbReference type="RuleBase" id="RU000461"/>
    </source>
</evidence>
<dbReference type="GO" id="GO:0005506">
    <property type="term" value="F:iron ion binding"/>
    <property type="evidence" value="ECO:0007669"/>
    <property type="project" value="InterPro"/>
</dbReference>
<dbReference type="CDD" id="cd11072">
    <property type="entry name" value="CYP71-like"/>
    <property type="match status" value="1"/>
</dbReference>
<evidence type="ECO:0000256" key="12">
    <source>
        <dbReference type="PIRSR" id="PIRSR602401-1"/>
    </source>
</evidence>
<evidence type="ECO:0000256" key="7">
    <source>
        <dbReference type="ARBA" id="ARBA00022989"/>
    </source>
</evidence>
<keyword evidence="7 14" id="KW-1133">Transmembrane helix</keyword>
<evidence type="ECO:0000256" key="3">
    <source>
        <dbReference type="ARBA" id="ARBA00010617"/>
    </source>
</evidence>
<evidence type="ECO:0000256" key="9">
    <source>
        <dbReference type="ARBA" id="ARBA00023004"/>
    </source>
</evidence>
<gene>
    <name evidence="15" type="ORF">VNO78_16202</name>
</gene>
<dbReference type="PANTHER" id="PTHR47955">
    <property type="entry name" value="CYTOCHROME P450 FAMILY 71 PROTEIN"/>
    <property type="match status" value="1"/>
</dbReference>
<comment type="subcellular location">
    <subcellularLocation>
        <location evidence="2">Membrane</location>
        <topology evidence="2">Single-pass membrane protein</topology>
    </subcellularLocation>
</comment>
<evidence type="ECO:0000256" key="2">
    <source>
        <dbReference type="ARBA" id="ARBA00004167"/>
    </source>
</evidence>
<evidence type="ECO:0000313" key="16">
    <source>
        <dbReference type="Proteomes" id="UP001386955"/>
    </source>
</evidence>
<name>A0AAN9XKK5_PSOTE</name>
<dbReference type="Gene3D" id="1.10.630.10">
    <property type="entry name" value="Cytochrome P450"/>
    <property type="match status" value="1"/>
</dbReference>
<dbReference type="InterPro" id="IPR017972">
    <property type="entry name" value="Cyt_P450_CS"/>
</dbReference>
<dbReference type="AlphaFoldDB" id="A0AAN9XKK5"/>
<evidence type="ECO:0000256" key="8">
    <source>
        <dbReference type="ARBA" id="ARBA00023002"/>
    </source>
</evidence>
<keyword evidence="10 13" id="KW-0503">Monooxygenase</keyword>
<keyword evidence="16" id="KW-1185">Reference proteome</keyword>
<evidence type="ECO:0008006" key="17">
    <source>
        <dbReference type="Google" id="ProtNLM"/>
    </source>
</evidence>
<evidence type="ECO:0000256" key="6">
    <source>
        <dbReference type="ARBA" id="ARBA00022723"/>
    </source>
</evidence>
<keyword evidence="9 12" id="KW-0408">Iron</keyword>
<proteinExistence type="inferred from homology"/>
<keyword evidence="8 13" id="KW-0560">Oxidoreductase</keyword>
<dbReference type="Proteomes" id="UP001386955">
    <property type="component" value="Unassembled WGS sequence"/>
</dbReference>
<keyword evidence="4 12" id="KW-0349">Heme</keyword>